<evidence type="ECO:0000256" key="8">
    <source>
        <dbReference type="ARBA" id="ARBA00023054"/>
    </source>
</evidence>
<keyword evidence="8 12" id="KW-0175">Coiled coil</keyword>
<evidence type="ECO:0000256" key="13">
    <source>
        <dbReference type="SAM" id="MobiDB-lite"/>
    </source>
</evidence>
<evidence type="ECO:0000256" key="1">
    <source>
        <dbReference type="ARBA" id="ARBA00004123"/>
    </source>
</evidence>
<evidence type="ECO:0000313" key="15">
    <source>
        <dbReference type="EMBL" id="KAJ8983592.1"/>
    </source>
</evidence>
<evidence type="ECO:0000256" key="4">
    <source>
        <dbReference type="ARBA" id="ARBA00022454"/>
    </source>
</evidence>
<comment type="subcellular location">
    <subcellularLocation>
        <location evidence="2">Chromosome</location>
    </subcellularLocation>
    <subcellularLocation>
        <location evidence="1">Nucleus</location>
    </subcellularLocation>
</comment>
<evidence type="ECO:0000256" key="6">
    <source>
        <dbReference type="ARBA" id="ARBA00022763"/>
    </source>
</evidence>
<dbReference type="PANTHER" id="PTHR19306:SF6">
    <property type="entry name" value="STRUCTURAL MAINTENANCE OF CHROMOSOMES PROTEIN 6"/>
    <property type="match status" value="1"/>
</dbReference>
<sequence>MSKDLAGRKRKPLSQLAVDEEENATVSRKKSRSNEDTTNNNFQRRAGTITYMVLKNFMCHSLLEVNFTNNISIIIGKNGSGKSAILTALIVGLGGKASLTNRGSSVKSFVKAGKPSGSIEIELCNEGPMAYRPNVYGKRINIIRNLSAGGGGSYRIRSENGEVISTQAREVQNVIISLNIQVDNPISTKLETLELEYRKIQSNKRESVRIMGEKEENFRNLQDEIKRLKRKIDGHKTILSLKDKKGYLHRELVWAKVRDAEEELESQMELERQITELKDQIKVQSIPQTGIKRQLEELSLQFSNKKREKQQTQTTMEAKKNDTKSLEQEIASVSENMAKVEQQKMQRTKNLANLQNKLKAMDDHLETVKNDLFQVRSDLSRKEDEEQVIRREISQVDQQISNENGNLRAIQQESGNDLLLYGKDMPAVKQMISRYRNKFQEEPRGPLGSYIKLKDKKWAVAVEGYLGAGTLGAFAVDNNKDNQLLRDIFNKVWTGRRQPQIITSKFVHQKHNVSKNLVVAPNDCVSLYHALEIDDPVVSNCIVDSSGPENILLIPNDRRAQELLSNQQYVPKNCFQGVTIKGDRYYPDPNYRTYGSQYHRAQYLQVDTKDYMGQLEQNIEGLTKKRQTVSNQLNAFIKDMREQTTKKNQLEEKVRNVIQARAQIRRQLEELQTSAEPEAQNVEYLEQELEEIKKVLYEKNS</sequence>
<reference evidence="15" key="1">
    <citation type="journal article" date="2023" name="Insect Mol. Biol.">
        <title>Genome sequencing provides insights into the evolution of gene families encoding plant cell wall-degrading enzymes in longhorned beetles.</title>
        <authorList>
            <person name="Shin N.R."/>
            <person name="Okamura Y."/>
            <person name="Kirsch R."/>
            <person name="Pauchet Y."/>
        </authorList>
    </citation>
    <scope>NUCLEOTIDE SEQUENCE</scope>
    <source>
        <strain evidence="15">MMC_N1</strain>
    </source>
</reference>
<keyword evidence="16" id="KW-1185">Reference proteome</keyword>
<protein>
    <recommendedName>
        <fullName evidence="14">Rad50/SbcC-type AAA domain-containing protein</fullName>
    </recommendedName>
</protein>
<evidence type="ECO:0000256" key="3">
    <source>
        <dbReference type="ARBA" id="ARBA00006793"/>
    </source>
</evidence>
<evidence type="ECO:0000256" key="7">
    <source>
        <dbReference type="ARBA" id="ARBA00022840"/>
    </source>
</evidence>
<evidence type="ECO:0000313" key="16">
    <source>
        <dbReference type="Proteomes" id="UP001162164"/>
    </source>
</evidence>
<dbReference type="PANTHER" id="PTHR19306">
    <property type="entry name" value="STRUCTURAL MAINTENANCE OF CHROMOSOMES 5,6 SMC5, SMC6"/>
    <property type="match status" value="1"/>
</dbReference>
<feature type="domain" description="Rad50/SbcC-type AAA" evidence="14">
    <location>
        <begin position="53"/>
        <end position="282"/>
    </location>
</feature>
<keyword evidence="4" id="KW-0158">Chromosome</keyword>
<evidence type="ECO:0000259" key="14">
    <source>
        <dbReference type="Pfam" id="PF13476"/>
    </source>
</evidence>
<dbReference type="Proteomes" id="UP001162164">
    <property type="component" value="Unassembled WGS sequence"/>
</dbReference>
<comment type="caution">
    <text evidence="15">The sequence shown here is derived from an EMBL/GenBank/DDBJ whole genome shotgun (WGS) entry which is preliminary data.</text>
</comment>
<keyword evidence="11" id="KW-0539">Nucleus</keyword>
<organism evidence="15 16">
    <name type="scientific">Molorchus minor</name>
    <dbReference type="NCBI Taxonomy" id="1323400"/>
    <lineage>
        <taxon>Eukaryota</taxon>
        <taxon>Metazoa</taxon>
        <taxon>Ecdysozoa</taxon>
        <taxon>Arthropoda</taxon>
        <taxon>Hexapoda</taxon>
        <taxon>Insecta</taxon>
        <taxon>Pterygota</taxon>
        <taxon>Neoptera</taxon>
        <taxon>Endopterygota</taxon>
        <taxon>Coleoptera</taxon>
        <taxon>Polyphaga</taxon>
        <taxon>Cucujiformia</taxon>
        <taxon>Chrysomeloidea</taxon>
        <taxon>Cerambycidae</taxon>
        <taxon>Lamiinae</taxon>
        <taxon>Monochamini</taxon>
        <taxon>Molorchus</taxon>
    </lineage>
</organism>
<gene>
    <name evidence="15" type="ORF">NQ317_019445</name>
</gene>
<dbReference type="InterPro" id="IPR038729">
    <property type="entry name" value="Rad50/SbcC_AAA"/>
</dbReference>
<keyword evidence="6" id="KW-0227">DNA damage</keyword>
<dbReference type="Gene3D" id="3.40.50.300">
    <property type="entry name" value="P-loop containing nucleotide triphosphate hydrolases"/>
    <property type="match status" value="1"/>
</dbReference>
<feature type="region of interest" description="Disordered" evidence="13">
    <location>
        <begin position="304"/>
        <end position="324"/>
    </location>
</feature>
<comment type="similarity">
    <text evidence="3">Belongs to the SMC family. SMC6 subfamily.</text>
</comment>
<proteinExistence type="inferred from homology"/>
<dbReference type="EMBL" id="JAPWTJ010000069">
    <property type="protein sequence ID" value="KAJ8983592.1"/>
    <property type="molecule type" value="Genomic_DNA"/>
</dbReference>
<feature type="coiled-coil region" evidence="12">
    <location>
        <begin position="612"/>
        <end position="674"/>
    </location>
</feature>
<evidence type="ECO:0000256" key="9">
    <source>
        <dbReference type="ARBA" id="ARBA00023172"/>
    </source>
</evidence>
<keyword evidence="9" id="KW-0233">DNA recombination</keyword>
<dbReference type="InterPro" id="IPR027417">
    <property type="entry name" value="P-loop_NTPase"/>
</dbReference>
<evidence type="ECO:0000256" key="12">
    <source>
        <dbReference type="SAM" id="Coils"/>
    </source>
</evidence>
<evidence type="ECO:0000256" key="11">
    <source>
        <dbReference type="ARBA" id="ARBA00023242"/>
    </source>
</evidence>
<keyword evidence="7" id="KW-0067">ATP-binding</keyword>
<evidence type="ECO:0000256" key="2">
    <source>
        <dbReference type="ARBA" id="ARBA00004286"/>
    </source>
</evidence>
<keyword evidence="10" id="KW-0234">DNA repair</keyword>
<keyword evidence="5" id="KW-0547">Nucleotide-binding</keyword>
<evidence type="ECO:0000256" key="10">
    <source>
        <dbReference type="ARBA" id="ARBA00023204"/>
    </source>
</evidence>
<dbReference type="Pfam" id="PF13476">
    <property type="entry name" value="AAA_23"/>
    <property type="match status" value="1"/>
</dbReference>
<feature type="region of interest" description="Disordered" evidence="13">
    <location>
        <begin position="1"/>
        <end position="41"/>
    </location>
</feature>
<name>A0ABQ9K0D9_9CUCU</name>
<dbReference type="SUPFAM" id="SSF52540">
    <property type="entry name" value="P-loop containing nucleoside triphosphate hydrolases"/>
    <property type="match status" value="1"/>
</dbReference>
<evidence type="ECO:0000256" key="5">
    <source>
        <dbReference type="ARBA" id="ARBA00022741"/>
    </source>
</evidence>
<accession>A0ABQ9K0D9</accession>